<accession>E4TKB0</accession>
<keyword evidence="2" id="KW-0614">Plasmid</keyword>
<evidence type="ECO:0000259" key="1">
    <source>
        <dbReference type="Pfam" id="PF13614"/>
    </source>
</evidence>
<organism evidence="2 3">
    <name type="scientific">Calditerrivibrio nitroreducens (strain DSM 19672 / NBRC 101217 / Yu37-1)</name>
    <dbReference type="NCBI Taxonomy" id="768670"/>
    <lineage>
        <taxon>Bacteria</taxon>
        <taxon>Pseudomonadati</taxon>
        <taxon>Deferribacterota</taxon>
        <taxon>Deferribacteres</taxon>
        <taxon>Deferribacterales</taxon>
        <taxon>Calditerrivibrionaceae</taxon>
    </lineage>
</organism>
<dbReference type="Gene3D" id="3.40.50.300">
    <property type="entry name" value="P-loop containing nucleotide triphosphate hydrolases"/>
    <property type="match status" value="1"/>
</dbReference>
<reference evidence="2 3" key="2">
    <citation type="journal article" date="2011" name="Stand. Genomic Sci.">
        <title>Complete genome sequence of Calditerrivibrio nitroreducens type strain (Yu37-1).</title>
        <authorList>
            <person name="Pitluck S."/>
            <person name="Sikorski J."/>
            <person name="Zeytun A."/>
            <person name="Lapidus A."/>
            <person name="Nolan M."/>
            <person name="Lucas S."/>
            <person name="Hammon N."/>
            <person name="Deshpande S."/>
            <person name="Cheng J.F."/>
            <person name="Tapia R."/>
            <person name="Han C."/>
            <person name="Goodwin L."/>
            <person name="Liolios K."/>
            <person name="Pagani I."/>
            <person name="Ivanova N."/>
            <person name="Mavromatis K."/>
            <person name="Pati A."/>
            <person name="Chen A."/>
            <person name="Palaniappan K."/>
            <person name="Hauser L."/>
            <person name="Chang Y.J."/>
            <person name="Jeffries C.D."/>
            <person name="Detter J.C."/>
            <person name="Brambilla E."/>
            <person name="Djao O.D."/>
            <person name="Rohde M."/>
            <person name="Spring S."/>
            <person name="Goker M."/>
            <person name="Woyke T."/>
            <person name="Bristow J."/>
            <person name="Eisen J.A."/>
            <person name="Markowitz V."/>
            <person name="Hugenholtz P."/>
            <person name="Kyrpides N.C."/>
            <person name="Klenk H.P."/>
            <person name="Land M."/>
        </authorList>
    </citation>
    <scope>NUCLEOTIDE SEQUENCE [LARGE SCALE GENOMIC DNA]</scope>
    <source>
        <strain evidence="3">DSM 19672 / NBRC 101217 / Yu37-1</strain>
        <plasmid evidence="3">Plasmid pCALNI01</plasmid>
    </source>
</reference>
<keyword evidence="3" id="KW-1185">Reference proteome</keyword>
<name>E4TKB0_CALNY</name>
<gene>
    <name evidence="2" type="ordered locus">Calni_2092</name>
</gene>
<dbReference type="OrthoDB" id="69313at2"/>
<dbReference type="RefSeq" id="WP_013447283.1">
    <property type="nucleotide sequence ID" value="NC_014749.1"/>
</dbReference>
<protein>
    <recommendedName>
        <fullName evidence="1">AAA domain-containing protein</fullName>
    </recommendedName>
</protein>
<evidence type="ECO:0000313" key="2">
    <source>
        <dbReference type="EMBL" id="ADR19982.1"/>
    </source>
</evidence>
<dbReference type="InterPro" id="IPR025669">
    <property type="entry name" value="AAA_dom"/>
</dbReference>
<dbReference type="HOGENOM" id="CLU_923407_0_0_0"/>
<dbReference type="PANTHER" id="PTHR13696">
    <property type="entry name" value="P-LOOP CONTAINING NUCLEOSIDE TRIPHOSPHATE HYDROLASE"/>
    <property type="match status" value="1"/>
</dbReference>
<dbReference type="Proteomes" id="UP000007039">
    <property type="component" value="Plasmid pCALNI01"/>
</dbReference>
<proteinExistence type="predicted"/>
<dbReference type="SUPFAM" id="SSF52540">
    <property type="entry name" value="P-loop containing nucleoside triphosphate hydrolases"/>
    <property type="match status" value="1"/>
</dbReference>
<reference key="1">
    <citation type="submission" date="2010-11" db="EMBL/GenBank/DDBJ databases">
        <title>The complete genome of plasmid of Calditerrivibrio nitroreducens DSM 19672.</title>
        <authorList>
            <consortium name="US DOE Joint Genome Institute (JGI-PGF)"/>
            <person name="Lucas S."/>
            <person name="Copeland A."/>
            <person name="Lapidus A."/>
            <person name="Bruce D."/>
            <person name="Goodwin L."/>
            <person name="Pitluck S."/>
            <person name="Kyrpides N."/>
            <person name="Mavromatis K."/>
            <person name="Ivanova N."/>
            <person name="Mikhailova N."/>
            <person name="Zeytun A."/>
            <person name="Brettin T."/>
            <person name="Detter J.C."/>
            <person name="Tapia R."/>
            <person name="Han C."/>
            <person name="Land M."/>
            <person name="Hauser L."/>
            <person name="Markowitz V."/>
            <person name="Cheng J.-F."/>
            <person name="Hugenholtz P."/>
            <person name="Woyke T."/>
            <person name="Wu D."/>
            <person name="Spring S."/>
            <person name="Schroeder M."/>
            <person name="Brambilla E."/>
            <person name="Klenk H.-P."/>
            <person name="Eisen J.A."/>
        </authorList>
    </citation>
    <scope>NUCLEOTIDE SEQUENCE</scope>
    <source>
        <strain>DSM 19672</strain>
    </source>
</reference>
<evidence type="ECO:0000313" key="3">
    <source>
        <dbReference type="Proteomes" id="UP000007039"/>
    </source>
</evidence>
<dbReference type="KEGG" id="cni:Calni_2092"/>
<dbReference type="eggNOG" id="COG1192">
    <property type="taxonomic scope" value="Bacteria"/>
</dbReference>
<dbReference type="AlphaFoldDB" id="E4TKB0"/>
<feature type="domain" description="AAA" evidence="1">
    <location>
        <begin position="4"/>
        <end position="211"/>
    </location>
</feature>
<dbReference type="InterPro" id="IPR027417">
    <property type="entry name" value="P-loop_NTPase"/>
</dbReference>
<dbReference type="CDD" id="cd02042">
    <property type="entry name" value="ParAB_family"/>
    <property type="match status" value="1"/>
</dbReference>
<dbReference type="EMBL" id="CP002348">
    <property type="protein sequence ID" value="ADR19982.1"/>
    <property type="molecule type" value="Genomic_DNA"/>
</dbReference>
<geneLocation type="plasmid" evidence="2 3">
    <name>pCALNI01</name>
</geneLocation>
<dbReference type="Pfam" id="PF13614">
    <property type="entry name" value="AAA_31"/>
    <property type="match status" value="1"/>
</dbReference>
<sequence>MKTSIYIGNVKGGTGKTTLALMLGEYYRQIKNKKVLMIDLDYQQVNTCQYFAEQTLLADMRHKNLYTLLDYIINNINTVVDKYSETRMELEKKFLDSLIPFKYNDENDELQIDYNFAVIASDIEFGEISNKMSKTIPLSHLVFKVLLEIAYKYYDVIIIDTPPGVDFLPSQFALMSVENLLTVTDVGEFGLTGLNKMIATFKSSSLINKNLNFVGVVINKVKQNSYDNDFVAFVKESYGDYIIDTVLNDYVDYKQALLERKYILTDYKQVRGQKSIENAKKLLNEIDSRVKWIRWDGDEKR</sequence>
<dbReference type="PANTHER" id="PTHR13696:SF99">
    <property type="entry name" value="COBYRINIC ACID AC-DIAMIDE SYNTHASE"/>
    <property type="match status" value="1"/>
</dbReference>
<dbReference type="InterPro" id="IPR050678">
    <property type="entry name" value="DNA_Partitioning_ATPase"/>
</dbReference>